<accession>A0ABS8RYZ1</accession>
<dbReference type="Proteomes" id="UP000823775">
    <property type="component" value="Unassembled WGS sequence"/>
</dbReference>
<keyword evidence="2" id="KW-1185">Reference proteome</keyword>
<dbReference type="EMBL" id="JACEIK010000192">
    <property type="protein sequence ID" value="MCD7452028.1"/>
    <property type="molecule type" value="Genomic_DNA"/>
</dbReference>
<proteinExistence type="predicted"/>
<evidence type="ECO:0000313" key="2">
    <source>
        <dbReference type="Proteomes" id="UP000823775"/>
    </source>
</evidence>
<protein>
    <submittedName>
        <fullName evidence="1">Uncharacterized protein</fullName>
    </submittedName>
</protein>
<sequence>MNLTWDLNFLFLVEVGIGLWPLKTPWRVALVNAVSSMPRSTCQRAWKEAAVRLPSRRRRGCCACLIALGQGCLAHAIAALLLPRRVASSARMKARNSFLLGVLACAMRHGGHDIDKGDAPRGFRRP</sequence>
<organism evidence="1 2">
    <name type="scientific">Datura stramonium</name>
    <name type="common">Jimsonweed</name>
    <name type="synonym">Common thornapple</name>
    <dbReference type="NCBI Taxonomy" id="4076"/>
    <lineage>
        <taxon>Eukaryota</taxon>
        <taxon>Viridiplantae</taxon>
        <taxon>Streptophyta</taxon>
        <taxon>Embryophyta</taxon>
        <taxon>Tracheophyta</taxon>
        <taxon>Spermatophyta</taxon>
        <taxon>Magnoliopsida</taxon>
        <taxon>eudicotyledons</taxon>
        <taxon>Gunneridae</taxon>
        <taxon>Pentapetalae</taxon>
        <taxon>asterids</taxon>
        <taxon>lamiids</taxon>
        <taxon>Solanales</taxon>
        <taxon>Solanaceae</taxon>
        <taxon>Solanoideae</taxon>
        <taxon>Datureae</taxon>
        <taxon>Datura</taxon>
    </lineage>
</organism>
<comment type="caution">
    <text evidence="1">The sequence shown here is derived from an EMBL/GenBank/DDBJ whole genome shotgun (WGS) entry which is preliminary data.</text>
</comment>
<evidence type="ECO:0000313" key="1">
    <source>
        <dbReference type="EMBL" id="MCD7452028.1"/>
    </source>
</evidence>
<gene>
    <name evidence="1" type="ORF">HAX54_014722</name>
</gene>
<name>A0ABS8RYZ1_DATST</name>
<reference evidence="1 2" key="1">
    <citation type="journal article" date="2021" name="BMC Genomics">
        <title>Datura genome reveals duplications of psychoactive alkaloid biosynthetic genes and high mutation rate following tissue culture.</title>
        <authorList>
            <person name="Rajewski A."/>
            <person name="Carter-House D."/>
            <person name="Stajich J."/>
            <person name="Litt A."/>
        </authorList>
    </citation>
    <scope>NUCLEOTIDE SEQUENCE [LARGE SCALE GENOMIC DNA]</scope>
    <source>
        <strain evidence="1">AR-01</strain>
    </source>
</reference>